<sequence>MAIVASSTYMHIKNPGVKKIIITIDGYSSCGKSTLARQLAAQLNYLYIDSGAMYRAITLYFIQHRVEWNDHVQVKTALDSIHLEFVHNQISGYSDMFLNDENVEQLIREMLVAEKVSEVAAIRAVREFAVAQQQKMGAQKGIVMDGRDIGTVVFPHAELKIFMTADPAIRVERRFKELYAKNPNITLHEVKENLELRDYIDANREVSPLRRAEDAIILDNSQLNMQEQLDLVMQWVEDAIMAHSS</sequence>
<keyword evidence="5 8" id="KW-0067">ATP-binding</keyword>
<evidence type="ECO:0000256" key="8">
    <source>
        <dbReference type="HAMAP-Rule" id="MF_00238"/>
    </source>
</evidence>
<dbReference type="InterPro" id="IPR011994">
    <property type="entry name" value="Cytidylate_kinase_dom"/>
</dbReference>
<dbReference type="GO" id="GO:0015949">
    <property type="term" value="P:nucleobase-containing small molecule interconversion"/>
    <property type="evidence" value="ECO:0007669"/>
    <property type="project" value="TreeGrafter"/>
</dbReference>
<reference evidence="11" key="1">
    <citation type="submission" date="2016-11" db="EMBL/GenBank/DDBJ databases">
        <authorList>
            <person name="Varghese N."/>
            <person name="Submissions S."/>
        </authorList>
    </citation>
    <scope>NUCLEOTIDE SEQUENCE [LARGE SCALE GENOMIC DNA]</scope>
    <source>
        <strain evidence="11">DSM 24787</strain>
    </source>
</reference>
<dbReference type="Gene3D" id="3.40.50.300">
    <property type="entry name" value="P-loop containing nucleotide triphosphate hydrolases"/>
    <property type="match status" value="1"/>
</dbReference>
<dbReference type="EC" id="2.7.4.25" evidence="8"/>
<dbReference type="CDD" id="cd02020">
    <property type="entry name" value="CMPK"/>
    <property type="match status" value="1"/>
</dbReference>
<comment type="catalytic activity">
    <reaction evidence="6 8">
        <text>dCMP + ATP = dCDP + ADP</text>
        <dbReference type="Rhea" id="RHEA:25094"/>
        <dbReference type="ChEBI" id="CHEBI:30616"/>
        <dbReference type="ChEBI" id="CHEBI:57566"/>
        <dbReference type="ChEBI" id="CHEBI:58593"/>
        <dbReference type="ChEBI" id="CHEBI:456216"/>
        <dbReference type="EC" id="2.7.4.25"/>
    </reaction>
</comment>
<evidence type="ECO:0000256" key="6">
    <source>
        <dbReference type="ARBA" id="ARBA00047615"/>
    </source>
</evidence>
<dbReference type="GO" id="GO:0006220">
    <property type="term" value="P:pyrimidine nucleotide metabolic process"/>
    <property type="evidence" value="ECO:0007669"/>
    <property type="project" value="UniProtKB-UniRule"/>
</dbReference>
<dbReference type="STRING" id="536979.SAMN04488055_5553"/>
<dbReference type="EMBL" id="FSRA01000002">
    <property type="protein sequence ID" value="SIO54179.1"/>
    <property type="molecule type" value="Genomic_DNA"/>
</dbReference>
<proteinExistence type="inferred from homology"/>
<organism evidence="10 11">
    <name type="scientific">Chitinophaga niabensis</name>
    <dbReference type="NCBI Taxonomy" id="536979"/>
    <lineage>
        <taxon>Bacteria</taxon>
        <taxon>Pseudomonadati</taxon>
        <taxon>Bacteroidota</taxon>
        <taxon>Chitinophagia</taxon>
        <taxon>Chitinophagales</taxon>
        <taxon>Chitinophagaceae</taxon>
        <taxon>Chitinophaga</taxon>
    </lineage>
</organism>
<evidence type="ECO:0000256" key="2">
    <source>
        <dbReference type="ARBA" id="ARBA00022679"/>
    </source>
</evidence>
<dbReference type="InterPro" id="IPR003136">
    <property type="entry name" value="Cytidylate_kin"/>
</dbReference>
<evidence type="ECO:0000256" key="3">
    <source>
        <dbReference type="ARBA" id="ARBA00022741"/>
    </source>
</evidence>
<dbReference type="GO" id="GO:0036431">
    <property type="term" value="F:dCMP kinase activity"/>
    <property type="evidence" value="ECO:0007669"/>
    <property type="project" value="InterPro"/>
</dbReference>
<comment type="catalytic activity">
    <reaction evidence="7 8">
        <text>CMP + ATP = CDP + ADP</text>
        <dbReference type="Rhea" id="RHEA:11600"/>
        <dbReference type="ChEBI" id="CHEBI:30616"/>
        <dbReference type="ChEBI" id="CHEBI:58069"/>
        <dbReference type="ChEBI" id="CHEBI:60377"/>
        <dbReference type="ChEBI" id="CHEBI:456216"/>
        <dbReference type="EC" id="2.7.4.25"/>
    </reaction>
</comment>
<evidence type="ECO:0000256" key="7">
    <source>
        <dbReference type="ARBA" id="ARBA00048478"/>
    </source>
</evidence>
<keyword evidence="11" id="KW-1185">Reference proteome</keyword>
<keyword evidence="8" id="KW-0963">Cytoplasm</keyword>
<name>A0A1N6KC63_9BACT</name>
<comment type="subcellular location">
    <subcellularLocation>
        <location evidence="8">Cytoplasm</location>
    </subcellularLocation>
</comment>
<feature type="domain" description="Cytidylate kinase" evidence="9">
    <location>
        <begin position="22"/>
        <end position="236"/>
    </location>
</feature>
<evidence type="ECO:0000313" key="11">
    <source>
        <dbReference type="Proteomes" id="UP000185003"/>
    </source>
</evidence>
<dbReference type="PANTHER" id="PTHR21299">
    <property type="entry name" value="CYTIDYLATE KINASE/PANTOATE-BETA-ALANINE LIGASE"/>
    <property type="match status" value="1"/>
</dbReference>
<dbReference type="GO" id="GO:0005524">
    <property type="term" value="F:ATP binding"/>
    <property type="evidence" value="ECO:0007669"/>
    <property type="project" value="UniProtKB-UniRule"/>
</dbReference>
<dbReference type="HAMAP" id="MF_00238">
    <property type="entry name" value="Cytidyl_kinase_type1"/>
    <property type="match status" value="1"/>
</dbReference>
<dbReference type="GO" id="GO:0005829">
    <property type="term" value="C:cytosol"/>
    <property type="evidence" value="ECO:0007669"/>
    <property type="project" value="TreeGrafter"/>
</dbReference>
<dbReference type="PANTHER" id="PTHR21299:SF2">
    <property type="entry name" value="CYTIDYLATE KINASE"/>
    <property type="match status" value="1"/>
</dbReference>
<evidence type="ECO:0000256" key="1">
    <source>
        <dbReference type="ARBA" id="ARBA00009427"/>
    </source>
</evidence>
<protein>
    <recommendedName>
        <fullName evidence="8">Cytidylate kinase</fullName>
        <shortName evidence="8">CK</shortName>
        <ecNumber evidence="8">2.7.4.25</ecNumber>
    </recommendedName>
    <alternativeName>
        <fullName evidence="8">Cytidine monophosphate kinase</fullName>
        <shortName evidence="8">CMP kinase</shortName>
    </alternativeName>
</protein>
<dbReference type="AlphaFoldDB" id="A0A1N6KC63"/>
<evidence type="ECO:0000256" key="4">
    <source>
        <dbReference type="ARBA" id="ARBA00022777"/>
    </source>
</evidence>
<evidence type="ECO:0000259" key="9">
    <source>
        <dbReference type="Pfam" id="PF02224"/>
    </source>
</evidence>
<dbReference type="Pfam" id="PF02224">
    <property type="entry name" value="Cytidylate_kin"/>
    <property type="match status" value="1"/>
</dbReference>
<dbReference type="Proteomes" id="UP000185003">
    <property type="component" value="Unassembled WGS sequence"/>
</dbReference>
<dbReference type="NCBIfam" id="TIGR00017">
    <property type="entry name" value="cmk"/>
    <property type="match status" value="1"/>
</dbReference>
<dbReference type="GO" id="GO:0036430">
    <property type="term" value="F:CMP kinase activity"/>
    <property type="evidence" value="ECO:0007669"/>
    <property type="project" value="RHEA"/>
</dbReference>
<evidence type="ECO:0000256" key="5">
    <source>
        <dbReference type="ARBA" id="ARBA00022840"/>
    </source>
</evidence>
<keyword evidence="3 8" id="KW-0547">Nucleotide-binding</keyword>
<comment type="similarity">
    <text evidence="1 8">Belongs to the cytidylate kinase family. Type 1 subfamily.</text>
</comment>
<keyword evidence="2 8" id="KW-0808">Transferase</keyword>
<accession>A0A1N6KC63</accession>
<keyword evidence="4 8" id="KW-0418">Kinase</keyword>
<gene>
    <name evidence="8" type="primary">cmk</name>
    <name evidence="10" type="ORF">SAMN04488055_5553</name>
</gene>
<dbReference type="SUPFAM" id="SSF52540">
    <property type="entry name" value="P-loop containing nucleoside triphosphate hydrolases"/>
    <property type="match status" value="1"/>
</dbReference>
<dbReference type="InterPro" id="IPR027417">
    <property type="entry name" value="P-loop_NTPase"/>
</dbReference>
<evidence type="ECO:0000313" key="10">
    <source>
        <dbReference type="EMBL" id="SIO54179.1"/>
    </source>
</evidence>
<feature type="binding site" evidence="8">
    <location>
        <begin position="26"/>
        <end position="34"/>
    </location>
    <ligand>
        <name>ATP</name>
        <dbReference type="ChEBI" id="CHEBI:30616"/>
    </ligand>
</feature>